<evidence type="ECO:0000313" key="2">
    <source>
        <dbReference type="EMBL" id="TAJ44059.1"/>
    </source>
</evidence>
<comment type="caution">
    <text evidence="2">The sequence shown here is derived from an EMBL/GenBank/DDBJ whole genome shotgun (WGS) entry which is preliminary data.</text>
</comment>
<dbReference type="Proteomes" id="UP000292580">
    <property type="component" value="Unassembled WGS sequence"/>
</dbReference>
<feature type="region of interest" description="Disordered" evidence="1">
    <location>
        <begin position="42"/>
        <end position="63"/>
    </location>
</feature>
<evidence type="ECO:0000313" key="3">
    <source>
        <dbReference type="Proteomes" id="UP000292580"/>
    </source>
</evidence>
<name>A0A483CM43_9EURY</name>
<gene>
    <name evidence="2" type="ORF">CUJ86_08465</name>
</gene>
<protein>
    <submittedName>
        <fullName evidence="2">Uncharacterized protein</fullName>
    </submittedName>
</protein>
<keyword evidence="3" id="KW-1185">Reference proteome</keyword>
<reference evidence="2 3" key="1">
    <citation type="submission" date="2017-11" db="EMBL/GenBank/DDBJ databases">
        <title>Isolation and Characterization of Methanofollis Species from Methane Seep Offshore SW Taiwan.</title>
        <authorList>
            <person name="Teng N.-H."/>
            <person name="Lai M.-C."/>
            <person name="Chen S.-C."/>
        </authorList>
    </citation>
    <scope>NUCLEOTIDE SEQUENCE [LARGE SCALE GENOMIC DNA]</scope>
    <source>
        <strain evidence="2 3">FWC-SCC2</strain>
    </source>
</reference>
<dbReference type="OrthoDB" id="140416at2157"/>
<dbReference type="RefSeq" id="WP_130647125.1">
    <property type="nucleotide sequence ID" value="NZ_PGCL01000003.1"/>
</dbReference>
<evidence type="ECO:0000256" key="1">
    <source>
        <dbReference type="SAM" id="MobiDB-lite"/>
    </source>
</evidence>
<sequence length="184" mass="20192">MGTITAQILVGSPHPYHDGLMPTHQVFLSENSRPAWVLTRPGLAPPLHTRPPRGEEGPRRHPHRRITWIPGGPGHILEDALVMIAYHVIRDPGVVALADDSIGGIGGERLSLDAASDDCLEEIRGRCRQVENWPKLILSAFQGSSVLSQLPVIERYPMEVEVCSPSFVRRYGRDGSVETVGRTG</sequence>
<organism evidence="2 3">
    <name type="scientific">Methanofollis fontis</name>
    <dbReference type="NCBI Taxonomy" id="2052832"/>
    <lineage>
        <taxon>Archaea</taxon>
        <taxon>Methanobacteriati</taxon>
        <taxon>Methanobacteriota</taxon>
        <taxon>Stenosarchaea group</taxon>
        <taxon>Methanomicrobia</taxon>
        <taxon>Methanomicrobiales</taxon>
        <taxon>Methanomicrobiaceae</taxon>
        <taxon>Methanofollis</taxon>
    </lineage>
</organism>
<dbReference type="AlphaFoldDB" id="A0A483CM43"/>
<proteinExistence type="predicted"/>
<accession>A0A483CM43</accession>
<dbReference type="EMBL" id="PGCL01000003">
    <property type="protein sequence ID" value="TAJ44059.1"/>
    <property type="molecule type" value="Genomic_DNA"/>
</dbReference>